<gene>
    <name evidence="1" type="ORF">PISMIDRAFT_686587</name>
</gene>
<name>A0A0C9XUU3_9AGAM</name>
<evidence type="ECO:0000313" key="2">
    <source>
        <dbReference type="Proteomes" id="UP000054018"/>
    </source>
</evidence>
<dbReference type="EMBL" id="KN833865">
    <property type="protein sequence ID" value="KIK16180.1"/>
    <property type="molecule type" value="Genomic_DNA"/>
</dbReference>
<keyword evidence="2" id="KW-1185">Reference proteome</keyword>
<sequence>MSSGMFKPMPSDSATCPALSVVVVVATYQTCFSASMMDTPGASCDVSFVLQSI</sequence>
<reference evidence="2" key="2">
    <citation type="submission" date="2015-01" db="EMBL/GenBank/DDBJ databases">
        <title>Evolutionary Origins and Diversification of the Mycorrhizal Mutualists.</title>
        <authorList>
            <consortium name="DOE Joint Genome Institute"/>
            <consortium name="Mycorrhizal Genomics Consortium"/>
            <person name="Kohler A."/>
            <person name="Kuo A."/>
            <person name="Nagy L.G."/>
            <person name="Floudas D."/>
            <person name="Copeland A."/>
            <person name="Barry K.W."/>
            <person name="Cichocki N."/>
            <person name="Veneault-Fourrey C."/>
            <person name="LaButti K."/>
            <person name="Lindquist E.A."/>
            <person name="Lipzen A."/>
            <person name="Lundell T."/>
            <person name="Morin E."/>
            <person name="Murat C."/>
            <person name="Riley R."/>
            <person name="Ohm R."/>
            <person name="Sun H."/>
            <person name="Tunlid A."/>
            <person name="Henrissat B."/>
            <person name="Grigoriev I.V."/>
            <person name="Hibbett D.S."/>
            <person name="Martin F."/>
        </authorList>
    </citation>
    <scope>NUCLEOTIDE SEQUENCE [LARGE SCALE GENOMIC DNA]</scope>
    <source>
        <strain evidence="2">441</strain>
    </source>
</reference>
<accession>A0A0C9XUU3</accession>
<protein>
    <submittedName>
        <fullName evidence="1">Uncharacterized protein</fullName>
    </submittedName>
</protein>
<organism evidence="1 2">
    <name type="scientific">Pisolithus microcarpus 441</name>
    <dbReference type="NCBI Taxonomy" id="765257"/>
    <lineage>
        <taxon>Eukaryota</taxon>
        <taxon>Fungi</taxon>
        <taxon>Dikarya</taxon>
        <taxon>Basidiomycota</taxon>
        <taxon>Agaricomycotina</taxon>
        <taxon>Agaricomycetes</taxon>
        <taxon>Agaricomycetidae</taxon>
        <taxon>Boletales</taxon>
        <taxon>Sclerodermatineae</taxon>
        <taxon>Pisolithaceae</taxon>
        <taxon>Pisolithus</taxon>
    </lineage>
</organism>
<proteinExistence type="predicted"/>
<dbReference type="Proteomes" id="UP000054018">
    <property type="component" value="Unassembled WGS sequence"/>
</dbReference>
<evidence type="ECO:0000313" key="1">
    <source>
        <dbReference type="EMBL" id="KIK16180.1"/>
    </source>
</evidence>
<reference evidence="1 2" key="1">
    <citation type="submission" date="2014-04" db="EMBL/GenBank/DDBJ databases">
        <authorList>
            <consortium name="DOE Joint Genome Institute"/>
            <person name="Kuo A."/>
            <person name="Kohler A."/>
            <person name="Costa M.D."/>
            <person name="Nagy L.G."/>
            <person name="Floudas D."/>
            <person name="Copeland A."/>
            <person name="Barry K.W."/>
            <person name="Cichocki N."/>
            <person name="Veneault-Fourrey C."/>
            <person name="LaButti K."/>
            <person name="Lindquist E.A."/>
            <person name="Lipzen A."/>
            <person name="Lundell T."/>
            <person name="Morin E."/>
            <person name="Murat C."/>
            <person name="Sun H."/>
            <person name="Tunlid A."/>
            <person name="Henrissat B."/>
            <person name="Grigoriev I.V."/>
            <person name="Hibbett D.S."/>
            <person name="Martin F."/>
            <person name="Nordberg H.P."/>
            <person name="Cantor M.N."/>
            <person name="Hua S.X."/>
        </authorList>
    </citation>
    <scope>NUCLEOTIDE SEQUENCE [LARGE SCALE GENOMIC DNA]</scope>
    <source>
        <strain evidence="1 2">441</strain>
    </source>
</reference>
<dbReference type="AlphaFoldDB" id="A0A0C9XUU3"/>
<dbReference type="HOGENOM" id="CLU_3143621_0_0_1"/>